<dbReference type="Pfam" id="PF04885">
    <property type="entry name" value="Stig1"/>
    <property type="match status" value="2"/>
</dbReference>
<keyword evidence="2 3" id="KW-0732">Signal</keyword>
<sequence>MFSPALLATSLLLAAIPAARGLDTARRDHYCVNGSGVVEIESPLVSYKPVFINSYIAANTIININGGVVIDINNAPTFLSTVVTATVLATTTATLTSTVTARTTVTKTSSTVVETVTITPSTFVIQVVPIIVTKRQQGNNTFYLTASAALVQDNNLASLFTIINQELFSGGQKISTTFPGNSSALFQVGGSGNITTTFSNVGNVFMWNNPAFTNGAKATFCLLGEILHVIFDGSSIDSCVPASLYSLPSPSELRNTSSIVNTSTSQLSASSSFTDASSSALKTVPSSTAIDSSTTTPITSTPACTDTQLLCEGVCVNQTESLCGSCTNSCVGHVNPFGQAYLCDTSLFNMLTRRYGACASVSLLGGNCNDAGGDCGSDAGLCSPAGYCIYEIADTLNCGVIGNICVEPYGTCNWSCVDLQTDSSNCGAVASQCAQEFGVIDSCAAGTCVSLVNNATNCGACPTGATCSSGTCINLAFDANNCGAFGNVCPSAAPSCVKSQCVDLNVDTSNCGYIGDKCNPNETCQSGLCICGTSDGT</sequence>
<organism evidence="5 6">
    <name type="scientific">Coleophoma crateriformis</name>
    <dbReference type="NCBI Taxonomy" id="565419"/>
    <lineage>
        <taxon>Eukaryota</taxon>
        <taxon>Fungi</taxon>
        <taxon>Dikarya</taxon>
        <taxon>Ascomycota</taxon>
        <taxon>Pezizomycotina</taxon>
        <taxon>Leotiomycetes</taxon>
        <taxon>Helotiales</taxon>
        <taxon>Dermateaceae</taxon>
        <taxon>Coleophoma</taxon>
    </lineage>
</organism>
<gene>
    <name evidence="5" type="ORF">BP5796_08767</name>
</gene>
<evidence type="ECO:0000313" key="6">
    <source>
        <dbReference type="Proteomes" id="UP000256328"/>
    </source>
</evidence>
<keyword evidence="6" id="KW-1185">Reference proteome</keyword>
<evidence type="ECO:0000256" key="2">
    <source>
        <dbReference type="ARBA" id="ARBA00022729"/>
    </source>
</evidence>
<dbReference type="OrthoDB" id="439917at2759"/>
<proteinExistence type="inferred from homology"/>
<dbReference type="AlphaFoldDB" id="A0A3D8R8T6"/>
<dbReference type="Pfam" id="PF25485">
    <property type="entry name" value="DUF7908"/>
    <property type="match status" value="1"/>
</dbReference>
<dbReference type="InterPro" id="IPR006969">
    <property type="entry name" value="Stig-like"/>
</dbReference>
<reference evidence="5 6" key="1">
    <citation type="journal article" date="2018" name="IMA Fungus">
        <title>IMA Genome-F 9: Draft genome sequence of Annulohypoxylon stygium, Aspergillus mulundensis, Berkeleyomyces basicola (syn. Thielaviopsis basicola), Ceratocystis smalleyi, two Cercospora beticola strains, Coleophoma cylindrospora, Fusarium fracticaudum, Phialophora cf. hyalina, and Morchella septimelata.</title>
        <authorList>
            <person name="Wingfield B.D."/>
            <person name="Bills G.F."/>
            <person name="Dong Y."/>
            <person name="Huang W."/>
            <person name="Nel W.J."/>
            <person name="Swalarsk-Parry B.S."/>
            <person name="Vaghefi N."/>
            <person name="Wilken P.M."/>
            <person name="An Z."/>
            <person name="de Beer Z.W."/>
            <person name="De Vos L."/>
            <person name="Chen L."/>
            <person name="Duong T.A."/>
            <person name="Gao Y."/>
            <person name="Hammerbacher A."/>
            <person name="Kikkert J.R."/>
            <person name="Li Y."/>
            <person name="Li H."/>
            <person name="Li K."/>
            <person name="Li Q."/>
            <person name="Liu X."/>
            <person name="Ma X."/>
            <person name="Naidoo K."/>
            <person name="Pethybridge S.J."/>
            <person name="Sun J."/>
            <person name="Steenkamp E.T."/>
            <person name="van der Nest M.A."/>
            <person name="van Wyk S."/>
            <person name="Wingfield M.J."/>
            <person name="Xiong C."/>
            <person name="Yue Q."/>
            <person name="Zhang X."/>
        </authorList>
    </citation>
    <scope>NUCLEOTIDE SEQUENCE [LARGE SCALE GENOMIC DNA]</scope>
    <source>
        <strain evidence="5 6">BP5796</strain>
    </source>
</reference>
<feature type="signal peptide" evidence="3">
    <location>
        <begin position="1"/>
        <end position="21"/>
    </location>
</feature>
<accession>A0A3D8R8T6</accession>
<evidence type="ECO:0000313" key="5">
    <source>
        <dbReference type="EMBL" id="RDW70370.1"/>
    </source>
</evidence>
<evidence type="ECO:0000259" key="4">
    <source>
        <dbReference type="Pfam" id="PF25485"/>
    </source>
</evidence>
<dbReference type="EMBL" id="PDLN01000012">
    <property type="protein sequence ID" value="RDW70370.1"/>
    <property type="molecule type" value="Genomic_DNA"/>
</dbReference>
<comment type="similarity">
    <text evidence="1">Belongs to the STIG1 family.</text>
</comment>
<comment type="caution">
    <text evidence="5">The sequence shown here is derived from an EMBL/GenBank/DDBJ whole genome shotgun (WGS) entry which is preliminary data.</text>
</comment>
<evidence type="ECO:0000256" key="3">
    <source>
        <dbReference type="SAM" id="SignalP"/>
    </source>
</evidence>
<name>A0A3D8R8T6_9HELO</name>
<dbReference type="Proteomes" id="UP000256328">
    <property type="component" value="Unassembled WGS sequence"/>
</dbReference>
<evidence type="ECO:0000256" key="1">
    <source>
        <dbReference type="ARBA" id="ARBA00006010"/>
    </source>
</evidence>
<protein>
    <recommendedName>
        <fullName evidence="4">DUF7908 domain-containing protein</fullName>
    </recommendedName>
</protein>
<feature type="chain" id="PRO_5017571901" description="DUF7908 domain-containing protein" evidence="3">
    <location>
        <begin position="22"/>
        <end position="537"/>
    </location>
</feature>
<dbReference type="PANTHER" id="PTHR33227:SF48">
    <property type="entry name" value="STIGMA-SPECIFIC STIG1-LIKE PROTEIN 4"/>
    <property type="match status" value="1"/>
</dbReference>
<dbReference type="InterPro" id="IPR057230">
    <property type="entry name" value="DUF7908"/>
</dbReference>
<feature type="domain" description="DUF7908" evidence="4">
    <location>
        <begin position="119"/>
        <end position="246"/>
    </location>
</feature>
<dbReference type="PANTHER" id="PTHR33227">
    <property type="entry name" value="STIGMA-SPECIFIC STIG1-LIKE PROTEIN 3"/>
    <property type="match status" value="1"/>
</dbReference>